<keyword evidence="1" id="KW-1133">Transmembrane helix</keyword>
<proteinExistence type="predicted"/>
<dbReference type="InterPro" id="IPR002823">
    <property type="entry name" value="DUF112_TM"/>
</dbReference>
<accession>A0A4S3MMS1</accession>
<dbReference type="EMBL" id="SSND01000002">
    <property type="protein sequence ID" value="THD83740.1"/>
    <property type="molecule type" value="Genomic_DNA"/>
</dbReference>
<feature type="transmembrane region" description="Helical" evidence="1">
    <location>
        <begin position="390"/>
        <end position="423"/>
    </location>
</feature>
<keyword evidence="4" id="KW-1185">Reference proteome</keyword>
<evidence type="ECO:0000313" key="4">
    <source>
        <dbReference type="Proteomes" id="UP000309450"/>
    </source>
</evidence>
<dbReference type="OrthoDB" id="9791872at2"/>
<feature type="transmembrane region" description="Helical" evidence="1">
    <location>
        <begin position="192"/>
        <end position="213"/>
    </location>
</feature>
<evidence type="ECO:0000259" key="2">
    <source>
        <dbReference type="Pfam" id="PF01970"/>
    </source>
</evidence>
<feature type="domain" description="DUF112" evidence="2">
    <location>
        <begin position="17"/>
        <end position="435"/>
    </location>
</feature>
<feature type="transmembrane region" description="Helical" evidence="1">
    <location>
        <begin position="166"/>
        <end position="185"/>
    </location>
</feature>
<organism evidence="3 4">
    <name type="scientific">Aliigemmobacter aestuarii</name>
    <dbReference type="NCBI Taxonomy" id="1445661"/>
    <lineage>
        <taxon>Bacteria</taxon>
        <taxon>Pseudomonadati</taxon>
        <taxon>Pseudomonadota</taxon>
        <taxon>Alphaproteobacteria</taxon>
        <taxon>Rhodobacterales</taxon>
        <taxon>Paracoccaceae</taxon>
        <taxon>Aliigemmobacter</taxon>
    </lineage>
</organism>
<feature type="transmembrane region" description="Helical" evidence="1">
    <location>
        <begin position="109"/>
        <end position="127"/>
    </location>
</feature>
<sequence>MDFLLTGLAQLSDPAVIAVMVIGAILGVVVGAIPGAGAAVTISILLPTTFAMDPLTGMTLLLGVYCGSAYGSAIPAVLINTPGSPVAVLTAMEARPFVERGEARRAMSLAYSSSFVGGVLAVLALMVMTQPLARIASNFGSAEFAMLAISALVLVIIGHSGRRAEATAALAFGLFLATIGIETAYSTQRYTFGIPSLISGIPLVPLVIGLFAMSEALVQLSSRSHAAAPAQLGGRFFQGFAEVFRYPRTLFGSSGVGIVIGIMPGVGEFLAQQVNYVWARKFSREGHLFGKGAPEGIIVSEATNNAVPPAALIPMLALGIPGEELTAMMLAVFLVHNVIPGPDLFLNRPEFVAGLYWTLLLMNVVIIVFLLFATRWIARAATVDRRFLGVLILTLSLIGTYASNYNFSDCAIAMVFGLLGYILRSHRWPLTPIMLGLVMGPIVEGRMRQALGGANGDFSIFVTRPISAILVAALAILILFTLRAELKNRRRAREDWQINDQ</sequence>
<dbReference type="PANTHER" id="PTHR35342:SF5">
    <property type="entry name" value="TRICARBOXYLIC TRANSPORT PROTEIN"/>
    <property type="match status" value="1"/>
</dbReference>
<gene>
    <name evidence="3" type="ORF">E7811_10790</name>
</gene>
<dbReference type="Proteomes" id="UP000309450">
    <property type="component" value="Unassembled WGS sequence"/>
</dbReference>
<dbReference type="Pfam" id="PF01970">
    <property type="entry name" value="TctA"/>
    <property type="match status" value="1"/>
</dbReference>
<dbReference type="RefSeq" id="WP_136394633.1">
    <property type="nucleotide sequence ID" value="NZ_SSND01000002.1"/>
</dbReference>
<dbReference type="AlphaFoldDB" id="A0A4S3MMS1"/>
<protein>
    <recommendedName>
        <fullName evidence="2">DUF112 domain-containing protein</fullName>
    </recommendedName>
</protein>
<evidence type="ECO:0000313" key="3">
    <source>
        <dbReference type="EMBL" id="THD83740.1"/>
    </source>
</evidence>
<feature type="transmembrane region" description="Helical" evidence="1">
    <location>
        <begin position="250"/>
        <end position="271"/>
    </location>
</feature>
<reference evidence="3 4" key="1">
    <citation type="submission" date="2019-04" db="EMBL/GenBank/DDBJ databases">
        <title>Draft genome sequence of Gemmobacter aestuarii sp. nov.</title>
        <authorList>
            <person name="Hameed A."/>
            <person name="Lin S.-Y."/>
            <person name="Shahina M."/>
            <person name="Lai W.-A."/>
            <person name="Young C.-C."/>
        </authorList>
    </citation>
    <scope>NUCLEOTIDE SEQUENCE [LARGE SCALE GENOMIC DNA]</scope>
    <source>
        <strain evidence="3 4">CC-PW-75</strain>
    </source>
</reference>
<comment type="caution">
    <text evidence="3">The sequence shown here is derived from an EMBL/GenBank/DDBJ whole genome shotgun (WGS) entry which is preliminary data.</text>
</comment>
<feature type="transmembrane region" description="Helical" evidence="1">
    <location>
        <begin position="466"/>
        <end position="484"/>
    </location>
</feature>
<feature type="transmembrane region" description="Helical" evidence="1">
    <location>
        <begin position="58"/>
        <end position="79"/>
    </location>
</feature>
<feature type="transmembrane region" description="Helical" evidence="1">
    <location>
        <begin position="355"/>
        <end position="378"/>
    </location>
</feature>
<feature type="transmembrane region" description="Helical" evidence="1">
    <location>
        <begin position="312"/>
        <end position="335"/>
    </location>
</feature>
<feature type="transmembrane region" description="Helical" evidence="1">
    <location>
        <begin position="15"/>
        <end position="46"/>
    </location>
</feature>
<keyword evidence="1" id="KW-0472">Membrane</keyword>
<keyword evidence="1" id="KW-0812">Transmembrane</keyword>
<feature type="transmembrane region" description="Helical" evidence="1">
    <location>
        <begin position="139"/>
        <end position="160"/>
    </location>
</feature>
<evidence type="ECO:0000256" key="1">
    <source>
        <dbReference type="SAM" id="Phobius"/>
    </source>
</evidence>
<name>A0A4S3MMS1_9RHOB</name>
<dbReference type="PANTHER" id="PTHR35342">
    <property type="entry name" value="TRICARBOXYLIC TRANSPORT PROTEIN"/>
    <property type="match status" value="1"/>
</dbReference>